<protein>
    <recommendedName>
        <fullName evidence="3">Phage protein</fullName>
    </recommendedName>
</protein>
<gene>
    <name evidence="1" type="ORF">ACFQZS_02630</name>
</gene>
<evidence type="ECO:0008006" key="3">
    <source>
        <dbReference type="Google" id="ProtNLM"/>
    </source>
</evidence>
<comment type="caution">
    <text evidence="1">The sequence shown here is derived from an EMBL/GenBank/DDBJ whole genome shotgun (WGS) entry which is preliminary data.</text>
</comment>
<organism evidence="1 2">
    <name type="scientific">Mucilaginibacter calamicampi</name>
    <dbReference type="NCBI Taxonomy" id="1302352"/>
    <lineage>
        <taxon>Bacteria</taxon>
        <taxon>Pseudomonadati</taxon>
        <taxon>Bacteroidota</taxon>
        <taxon>Sphingobacteriia</taxon>
        <taxon>Sphingobacteriales</taxon>
        <taxon>Sphingobacteriaceae</taxon>
        <taxon>Mucilaginibacter</taxon>
    </lineage>
</organism>
<evidence type="ECO:0000313" key="2">
    <source>
        <dbReference type="Proteomes" id="UP001596958"/>
    </source>
</evidence>
<keyword evidence="2" id="KW-1185">Reference proteome</keyword>
<evidence type="ECO:0000313" key="1">
    <source>
        <dbReference type="EMBL" id="MFD0749020.1"/>
    </source>
</evidence>
<name>A0ABW2YT38_9SPHI</name>
<sequence>MADHITFKLYRDSDIHTITITEVKEVIPGKSAISGVFKLTEGKTNLGNIVFDDAMNQWEYTALGDLTHKEAAIVATYIKDKIKAQSV</sequence>
<accession>A0ABW2YT38</accession>
<dbReference type="Proteomes" id="UP001596958">
    <property type="component" value="Unassembled WGS sequence"/>
</dbReference>
<dbReference type="RefSeq" id="WP_377097026.1">
    <property type="nucleotide sequence ID" value="NZ_JBHTHU010000001.1"/>
</dbReference>
<reference evidence="2" key="1">
    <citation type="journal article" date="2019" name="Int. J. Syst. Evol. Microbiol.">
        <title>The Global Catalogue of Microorganisms (GCM) 10K type strain sequencing project: providing services to taxonomists for standard genome sequencing and annotation.</title>
        <authorList>
            <consortium name="The Broad Institute Genomics Platform"/>
            <consortium name="The Broad Institute Genome Sequencing Center for Infectious Disease"/>
            <person name="Wu L."/>
            <person name="Ma J."/>
        </authorList>
    </citation>
    <scope>NUCLEOTIDE SEQUENCE [LARGE SCALE GENOMIC DNA]</scope>
    <source>
        <strain evidence="2">CCUG 63418</strain>
    </source>
</reference>
<proteinExistence type="predicted"/>
<dbReference type="EMBL" id="JBHTHU010000001">
    <property type="protein sequence ID" value="MFD0749020.1"/>
    <property type="molecule type" value="Genomic_DNA"/>
</dbReference>